<feature type="transmembrane region" description="Helical" evidence="12">
    <location>
        <begin position="623"/>
        <end position="641"/>
    </location>
</feature>
<feature type="transmembrane region" description="Helical" evidence="12">
    <location>
        <begin position="818"/>
        <end position="839"/>
    </location>
</feature>
<comment type="similarity">
    <text evidence="3 12">Belongs to the PIGG/PIGN/PIGO family. PIGN subfamily.</text>
</comment>
<keyword evidence="5 12" id="KW-0337">GPI-anchor biosynthesis</keyword>
<proteinExistence type="inferred from homology"/>
<sequence length="927" mass="105133">MKKIGLRFILVGVIIHSILLFSIFDIYFKSPIIHGIEPVESAQPAPAKRIVIFVADGLRADKFYELENSKPRAPFLRNIILNNGAWGVSHTIMPSESRPGHVAMFSGFFEDVSAVTRGWKENPVHFDSVFNQSRYSWAWGSEDILPMFMKGISDQHMFIHCYSSELQEYGQADSSILDTWVFDQVDDFFKSASLNTTLKSMLEQDKIIFFLHLLATDVIGHSHKPFSSKYLNNIEVVDKQISKVVDTIENYYGHDSKTAYIFTSDHGMTDWGSHGAGSFEETLLPFVSWGAGIRRPLGSGRDRIDDGWDELWNLDQVKRVDVQQIDIAPLISTLIGTSIPVNSLGVLPLNYLNTPLTHCADALIANANQILKQYYHLKDSIQKKRLSFLYSPFKELAEHRKKEFFSMIETLQTQGRYKDAAQVTSKVIEIAIRGVQYYHKHDSVLLKMAASLCFLGWMAYVLSLIVYVHPKHKSLEEPFPVSGTSTLLRLYPLALLVILVLYLVNVQELPLMYNVYFLTPIFLWYAVFLKQDHYLKAYHYVVDNEGEFIFFGVCVLTLVGLEVLVMAFTSRKALCVGLWGLSLWPLLSGTMNTMLGKVWVGVTLALSVFPMLPVVGRESQYGLVCYGGWISTLIAILFLRWKLRRYIRTLEVIQVIGLACATCLVHFVSASLESSSRGMLMTGQFLSWCMLMVSPALPFLASTQLLQRLASISFALLTPYILLSIHYEVFFFLVLVIQLFTWLSSENSQHRNQPLDSLEFDNPASHSRKRYVTLADVRISYFYLFFIILAFFGTGNIASINSFEVSSVYCFVTVFSPFVMTALILLKVIFPFLLVACYFRAVIVARGASATSVFLLVLLMGDFMGIHFFFQVRDSGSWLDIGTSISHYVIIMTIVIFTTALYGIAVFYTSAVAWWCQALRSFNLKHS</sequence>
<gene>
    <name evidence="14" type="ORF">LAZ67_14000302</name>
</gene>
<comment type="subcellular location">
    <subcellularLocation>
        <location evidence="1 12">Endoplasmic reticulum membrane</location>
        <topology evidence="1 12">Multi-pass membrane protein</topology>
    </subcellularLocation>
</comment>
<comment type="function">
    <text evidence="12">Ethanolamine phosphate transferase involved in glycosylphosphatidylinositol-anchor biosynthesis. Transfers ethanolamine phosphate to the first alpha-1,4-linked mannose of the glycosylphosphatidylinositol precursor of GPI-anchor.</text>
</comment>
<feature type="transmembrane region" description="Helical" evidence="12">
    <location>
        <begin position="548"/>
        <end position="567"/>
    </location>
</feature>
<dbReference type="EC" id="2.-.-.-" evidence="12"/>
<feature type="transmembrane region" description="Helical" evidence="12">
    <location>
        <begin position="679"/>
        <end position="700"/>
    </location>
</feature>
<dbReference type="Pfam" id="PF01663">
    <property type="entry name" value="Phosphodiest"/>
    <property type="match status" value="1"/>
</dbReference>
<organism evidence="14 15">
    <name type="scientific">Cordylochernes scorpioides</name>
    <dbReference type="NCBI Taxonomy" id="51811"/>
    <lineage>
        <taxon>Eukaryota</taxon>
        <taxon>Metazoa</taxon>
        <taxon>Ecdysozoa</taxon>
        <taxon>Arthropoda</taxon>
        <taxon>Chelicerata</taxon>
        <taxon>Arachnida</taxon>
        <taxon>Pseudoscorpiones</taxon>
        <taxon>Cheliferoidea</taxon>
        <taxon>Chernetidae</taxon>
        <taxon>Cordylochernes</taxon>
    </lineage>
</organism>
<evidence type="ECO:0000256" key="12">
    <source>
        <dbReference type="RuleBase" id="RU367138"/>
    </source>
</evidence>
<dbReference type="Pfam" id="PF04987">
    <property type="entry name" value="PigN"/>
    <property type="match status" value="1"/>
</dbReference>
<dbReference type="InterPro" id="IPR017852">
    <property type="entry name" value="GPI_EtnP_transferase_1_C"/>
</dbReference>
<evidence type="ECO:0000256" key="6">
    <source>
        <dbReference type="ARBA" id="ARBA00022679"/>
    </source>
</evidence>
<name>A0ABY6L5J9_9ARAC</name>
<evidence type="ECO:0000256" key="7">
    <source>
        <dbReference type="ARBA" id="ARBA00022692"/>
    </source>
</evidence>
<evidence type="ECO:0000256" key="9">
    <source>
        <dbReference type="ARBA" id="ARBA00022989"/>
    </source>
</evidence>
<feature type="transmembrane region" description="Helical" evidence="12">
    <location>
        <begin position="851"/>
        <end position="870"/>
    </location>
</feature>
<dbReference type="InterPro" id="IPR002591">
    <property type="entry name" value="Phosphodiest/P_Trfase"/>
</dbReference>
<feature type="transmembrane region" description="Helical" evidence="12">
    <location>
        <begin position="890"/>
        <end position="916"/>
    </location>
</feature>
<evidence type="ECO:0000259" key="13">
    <source>
        <dbReference type="Pfam" id="PF04987"/>
    </source>
</evidence>
<evidence type="ECO:0000256" key="4">
    <source>
        <dbReference type="ARBA" id="ARBA00020831"/>
    </source>
</evidence>
<dbReference type="PANTHER" id="PTHR12250:SF0">
    <property type="entry name" value="GPI ETHANOLAMINE PHOSPHATE TRANSFERASE 1"/>
    <property type="match status" value="1"/>
</dbReference>
<keyword evidence="11" id="KW-0325">Glycoprotein</keyword>
<dbReference type="InterPro" id="IPR007070">
    <property type="entry name" value="GPI_EtnP_transferase_1"/>
</dbReference>
<evidence type="ECO:0000256" key="3">
    <source>
        <dbReference type="ARBA" id="ARBA00008400"/>
    </source>
</evidence>
<evidence type="ECO:0000256" key="10">
    <source>
        <dbReference type="ARBA" id="ARBA00023136"/>
    </source>
</evidence>
<feature type="transmembrane region" description="Helical" evidence="12">
    <location>
        <begin position="6"/>
        <end position="28"/>
    </location>
</feature>
<feature type="domain" description="GPI ethanolamine phosphate transferase 1 C-terminal" evidence="13">
    <location>
        <begin position="434"/>
        <end position="877"/>
    </location>
</feature>
<keyword evidence="6 12" id="KW-0808">Transferase</keyword>
<evidence type="ECO:0000313" key="15">
    <source>
        <dbReference type="Proteomes" id="UP001235939"/>
    </source>
</evidence>
<dbReference type="SUPFAM" id="SSF53649">
    <property type="entry name" value="Alkaline phosphatase-like"/>
    <property type="match status" value="1"/>
</dbReference>
<dbReference type="InterPro" id="IPR017850">
    <property type="entry name" value="Alkaline_phosphatase_core_sf"/>
</dbReference>
<feature type="transmembrane region" description="Helical" evidence="12">
    <location>
        <begin position="720"/>
        <end position="743"/>
    </location>
</feature>
<comment type="pathway">
    <text evidence="2 12">Glycolipid biosynthesis; glycosylphosphatidylinositol-anchor biosynthesis.</text>
</comment>
<feature type="transmembrane region" description="Helical" evidence="12">
    <location>
        <begin position="488"/>
        <end position="504"/>
    </location>
</feature>
<dbReference type="CDD" id="cd16020">
    <property type="entry name" value="GPI_EPT_1"/>
    <property type="match status" value="1"/>
</dbReference>
<keyword evidence="8 12" id="KW-0256">Endoplasmic reticulum</keyword>
<evidence type="ECO:0000313" key="14">
    <source>
        <dbReference type="EMBL" id="UYV76405.1"/>
    </source>
</evidence>
<protein>
    <recommendedName>
        <fullName evidence="4 12">GPI ethanolamine phosphate transferase 1</fullName>
        <ecNumber evidence="12">2.-.-.-</ecNumber>
    </recommendedName>
</protein>
<evidence type="ECO:0000256" key="1">
    <source>
        <dbReference type="ARBA" id="ARBA00004477"/>
    </source>
</evidence>
<feature type="transmembrane region" description="Helical" evidence="12">
    <location>
        <begin position="779"/>
        <end position="798"/>
    </location>
</feature>
<keyword evidence="15" id="KW-1185">Reference proteome</keyword>
<evidence type="ECO:0000256" key="5">
    <source>
        <dbReference type="ARBA" id="ARBA00022502"/>
    </source>
</evidence>
<evidence type="ECO:0000256" key="8">
    <source>
        <dbReference type="ARBA" id="ARBA00022824"/>
    </source>
</evidence>
<evidence type="ECO:0000256" key="2">
    <source>
        <dbReference type="ARBA" id="ARBA00004687"/>
    </source>
</evidence>
<keyword evidence="7 12" id="KW-0812">Transmembrane</keyword>
<dbReference type="EMBL" id="CP092876">
    <property type="protein sequence ID" value="UYV76405.1"/>
    <property type="molecule type" value="Genomic_DNA"/>
</dbReference>
<keyword evidence="10 12" id="KW-0472">Membrane</keyword>
<reference evidence="14 15" key="1">
    <citation type="submission" date="2022-01" db="EMBL/GenBank/DDBJ databases">
        <title>A chromosomal length assembly of Cordylochernes scorpioides.</title>
        <authorList>
            <person name="Zeh D."/>
            <person name="Zeh J."/>
        </authorList>
    </citation>
    <scope>NUCLEOTIDE SEQUENCE [LARGE SCALE GENOMIC DNA]</scope>
    <source>
        <strain evidence="14">IN4F17</strain>
        <tissue evidence="14">Whole Body</tissue>
    </source>
</reference>
<keyword evidence="9 12" id="KW-1133">Transmembrane helix</keyword>
<dbReference type="PANTHER" id="PTHR12250">
    <property type="entry name" value="PHOSPHATIDYLINOSITOL GLYCAN, CLASS N"/>
    <property type="match status" value="1"/>
</dbReference>
<evidence type="ECO:0000256" key="11">
    <source>
        <dbReference type="ARBA" id="ARBA00023180"/>
    </source>
</evidence>
<feature type="transmembrane region" description="Helical" evidence="12">
    <location>
        <begin position="444"/>
        <end position="468"/>
    </location>
</feature>
<accession>A0ABY6L5J9</accession>
<dbReference type="Proteomes" id="UP001235939">
    <property type="component" value="Chromosome 14"/>
</dbReference>
<dbReference type="Gene3D" id="3.40.720.10">
    <property type="entry name" value="Alkaline Phosphatase, subunit A"/>
    <property type="match status" value="2"/>
</dbReference>
<dbReference type="InterPro" id="IPR037671">
    <property type="entry name" value="PIGN_N"/>
</dbReference>
<feature type="transmembrane region" description="Helical" evidence="12">
    <location>
        <begin position="511"/>
        <end position="528"/>
    </location>
</feature>